<feature type="region of interest" description="Disordered" evidence="1">
    <location>
        <begin position="1"/>
        <end position="42"/>
    </location>
</feature>
<dbReference type="GO" id="GO:0003677">
    <property type="term" value="F:DNA binding"/>
    <property type="evidence" value="ECO:0007669"/>
    <property type="project" value="InterPro"/>
</dbReference>
<dbReference type="STRING" id="1271860.SAMN05216174_11481"/>
<name>A0A1G6WBZ2_9PSEU</name>
<keyword evidence="4" id="KW-1185">Reference proteome</keyword>
<reference evidence="4" key="1">
    <citation type="submission" date="2016-10" db="EMBL/GenBank/DDBJ databases">
        <authorList>
            <person name="Varghese N."/>
            <person name="Submissions S."/>
        </authorList>
    </citation>
    <scope>NUCLEOTIDE SEQUENCE [LARGE SCALE GENOMIC DNA]</scope>
    <source>
        <strain evidence="4">IBRC-M 10403</strain>
    </source>
</reference>
<dbReference type="EMBL" id="FMZZ01000014">
    <property type="protein sequence ID" value="SDD62566.1"/>
    <property type="molecule type" value="Genomic_DNA"/>
</dbReference>
<dbReference type="AlphaFoldDB" id="A0A1G6WBZ2"/>
<dbReference type="PANTHER" id="PTHR33055">
    <property type="entry name" value="TRANSPOSASE FOR INSERTION SEQUENCE ELEMENT IS1111A"/>
    <property type="match status" value="1"/>
</dbReference>
<feature type="region of interest" description="Disordered" evidence="1">
    <location>
        <begin position="235"/>
        <end position="322"/>
    </location>
</feature>
<evidence type="ECO:0000313" key="3">
    <source>
        <dbReference type="EMBL" id="SDD62566.1"/>
    </source>
</evidence>
<proteinExistence type="predicted"/>
<accession>A0A1G6WBZ2</accession>
<dbReference type="Proteomes" id="UP000199501">
    <property type="component" value="Unassembled WGS sequence"/>
</dbReference>
<evidence type="ECO:0000259" key="2">
    <source>
        <dbReference type="Pfam" id="PF02371"/>
    </source>
</evidence>
<dbReference type="InterPro" id="IPR003346">
    <property type="entry name" value="Transposase_20"/>
</dbReference>
<feature type="compositionally biased region" description="Basic residues" evidence="1">
    <location>
        <begin position="235"/>
        <end position="250"/>
    </location>
</feature>
<dbReference type="PANTHER" id="PTHR33055:SF3">
    <property type="entry name" value="PUTATIVE TRANSPOSASE FOR IS117-RELATED"/>
    <property type="match status" value="1"/>
</dbReference>
<sequence>MLVVVDQPAAIGASQASPTSTRAGRRLTPGTRSSSPTQPGPCRTLCARSVSATRRLPSWTCWSGSTTTWPASPQGCPTGSGGCSPASTWPWNARSARRSATRRLEILSRCGGPTGIAKACRRKLASIATAHAPRMGDTLITAILTALGEQTATAPADTVLPRLADSLKNVLQQLKQVATEVKEILDAHPLAGVLTSMPGIGVGTAARILLEIGDASNFAGAAHLAAHACIAPVTRRSRHQHQGRTPRPHRQPQTQTRVLPRRVRRPGRPSQQGLLRQKKSRRQETQRRPHLPRPPPLRRPVRHAPQQDPLPTPEPATTPAAA</sequence>
<organism evidence="3 4">
    <name type="scientific">Actinokineospora iranica</name>
    <dbReference type="NCBI Taxonomy" id="1271860"/>
    <lineage>
        <taxon>Bacteria</taxon>
        <taxon>Bacillati</taxon>
        <taxon>Actinomycetota</taxon>
        <taxon>Actinomycetes</taxon>
        <taxon>Pseudonocardiales</taxon>
        <taxon>Pseudonocardiaceae</taxon>
        <taxon>Actinokineospora</taxon>
    </lineage>
</organism>
<dbReference type="GO" id="GO:0004803">
    <property type="term" value="F:transposase activity"/>
    <property type="evidence" value="ECO:0007669"/>
    <property type="project" value="InterPro"/>
</dbReference>
<protein>
    <submittedName>
        <fullName evidence="3">Transposase IS116/IS110/IS902 family protein</fullName>
    </submittedName>
</protein>
<gene>
    <name evidence="3" type="ORF">SAMN05216174_11481</name>
</gene>
<evidence type="ECO:0000256" key="1">
    <source>
        <dbReference type="SAM" id="MobiDB-lite"/>
    </source>
</evidence>
<dbReference type="InterPro" id="IPR047650">
    <property type="entry name" value="Transpos_IS110"/>
</dbReference>
<dbReference type="GO" id="GO:0006313">
    <property type="term" value="P:DNA transposition"/>
    <property type="evidence" value="ECO:0007669"/>
    <property type="project" value="InterPro"/>
</dbReference>
<dbReference type="Pfam" id="PF02371">
    <property type="entry name" value="Transposase_20"/>
    <property type="match status" value="1"/>
</dbReference>
<evidence type="ECO:0000313" key="4">
    <source>
        <dbReference type="Proteomes" id="UP000199501"/>
    </source>
</evidence>
<feature type="domain" description="Transposase IS116/IS110/IS902 C-terminal" evidence="2">
    <location>
        <begin position="193"/>
        <end position="245"/>
    </location>
</feature>